<evidence type="ECO:0000256" key="6">
    <source>
        <dbReference type="ARBA" id="ARBA00023136"/>
    </source>
</evidence>
<evidence type="ECO:0000313" key="10">
    <source>
        <dbReference type="Proteomes" id="UP000241771"/>
    </source>
</evidence>
<organism evidence="9 10">
    <name type="scientific">Photobacterium sanctipauli</name>
    <dbReference type="NCBI Taxonomy" id="1342794"/>
    <lineage>
        <taxon>Bacteria</taxon>
        <taxon>Pseudomonadati</taxon>
        <taxon>Pseudomonadota</taxon>
        <taxon>Gammaproteobacteria</taxon>
        <taxon>Vibrionales</taxon>
        <taxon>Vibrionaceae</taxon>
        <taxon>Photobacterium</taxon>
    </lineage>
</organism>
<keyword evidence="5 7" id="KW-1133">Transmembrane helix</keyword>
<reference evidence="9 10" key="1">
    <citation type="submission" date="2018-01" db="EMBL/GenBank/DDBJ databases">
        <title>Whole genome sequencing of Histamine producing bacteria.</title>
        <authorList>
            <person name="Butler K."/>
        </authorList>
    </citation>
    <scope>NUCLEOTIDE SEQUENCE [LARGE SCALE GENOMIC DNA]</scope>
    <source>
        <strain evidence="9 10">DSM 100436</strain>
    </source>
</reference>
<dbReference type="PROSITE" id="PS50850">
    <property type="entry name" value="MFS"/>
    <property type="match status" value="1"/>
</dbReference>
<evidence type="ECO:0000256" key="3">
    <source>
        <dbReference type="ARBA" id="ARBA00022475"/>
    </source>
</evidence>
<evidence type="ECO:0000313" key="9">
    <source>
        <dbReference type="EMBL" id="PSW20552.1"/>
    </source>
</evidence>
<keyword evidence="2" id="KW-0813">Transport</keyword>
<feature type="transmembrane region" description="Helical" evidence="7">
    <location>
        <begin position="347"/>
        <end position="367"/>
    </location>
</feature>
<evidence type="ECO:0000256" key="1">
    <source>
        <dbReference type="ARBA" id="ARBA00004651"/>
    </source>
</evidence>
<comment type="caution">
    <text evidence="9">The sequence shown here is derived from an EMBL/GenBank/DDBJ whole genome shotgun (WGS) entry which is preliminary data.</text>
</comment>
<protein>
    <recommendedName>
        <fullName evidence="8">Major facilitator superfamily (MFS) profile domain-containing protein</fullName>
    </recommendedName>
</protein>
<feature type="transmembrane region" description="Helical" evidence="7">
    <location>
        <begin position="258"/>
        <end position="278"/>
    </location>
</feature>
<dbReference type="AlphaFoldDB" id="A0A2T3NWG1"/>
<keyword evidence="6 7" id="KW-0472">Membrane</keyword>
<feature type="transmembrane region" description="Helical" evidence="7">
    <location>
        <begin position="290"/>
        <end position="308"/>
    </location>
</feature>
<dbReference type="CDD" id="cd06174">
    <property type="entry name" value="MFS"/>
    <property type="match status" value="1"/>
</dbReference>
<feature type="transmembrane region" description="Helical" evidence="7">
    <location>
        <begin position="172"/>
        <end position="191"/>
    </location>
</feature>
<feature type="domain" description="Major facilitator superfamily (MFS) profile" evidence="8">
    <location>
        <begin position="1"/>
        <end position="414"/>
    </location>
</feature>
<dbReference type="Pfam" id="PF07690">
    <property type="entry name" value="MFS_1"/>
    <property type="match status" value="1"/>
</dbReference>
<keyword evidence="3" id="KW-1003">Cell membrane</keyword>
<dbReference type="EMBL" id="PYMA01000003">
    <property type="protein sequence ID" value="PSW20552.1"/>
    <property type="molecule type" value="Genomic_DNA"/>
</dbReference>
<dbReference type="PANTHER" id="PTHR23517:SF3">
    <property type="entry name" value="INTEGRAL MEMBRANE TRANSPORT PROTEIN"/>
    <property type="match status" value="1"/>
</dbReference>
<dbReference type="PANTHER" id="PTHR23517">
    <property type="entry name" value="RESISTANCE PROTEIN MDTM, PUTATIVE-RELATED-RELATED"/>
    <property type="match status" value="1"/>
</dbReference>
<feature type="transmembrane region" description="Helical" evidence="7">
    <location>
        <begin position="47"/>
        <end position="65"/>
    </location>
</feature>
<evidence type="ECO:0000256" key="5">
    <source>
        <dbReference type="ARBA" id="ARBA00022989"/>
    </source>
</evidence>
<keyword evidence="4 7" id="KW-0812">Transmembrane</keyword>
<dbReference type="InterPro" id="IPR020846">
    <property type="entry name" value="MFS_dom"/>
</dbReference>
<feature type="transmembrane region" description="Helical" evidence="7">
    <location>
        <begin position="314"/>
        <end position="335"/>
    </location>
</feature>
<feature type="transmembrane region" description="Helical" evidence="7">
    <location>
        <begin position="217"/>
        <end position="238"/>
    </location>
</feature>
<gene>
    <name evidence="9" type="ORF">C9I98_06785</name>
</gene>
<name>A0A2T3NWG1_9GAMM</name>
<proteinExistence type="predicted"/>
<dbReference type="InterPro" id="IPR050171">
    <property type="entry name" value="MFS_Transporters"/>
</dbReference>
<keyword evidence="10" id="KW-1185">Reference proteome</keyword>
<sequence length="425" mass="46684">MLVFNKQSFIILMVVSISASIIYQVPYLKYVFYDQMVAALNVTNTELGKLSGIYGMIAMFCYPIGGILSDKFRIKNLFSMSMVVMGLLTLWMSTLPSYNTLKVIYALMAIFSILTFWASRQKAIRLISHGNSYPKNQGLSSGILGCTSMLFSFFITYVISQSLDYKSGFQVALYYYGAALIVLGALSYIVIPRFDDEISAETKSSNGKLSLSVVKEVLRLPIVWLTTVSVFSVYGLYITVSYTTPYLTNIYGISESTVSIISSIRTYGLMLISAPLLGYLAMKIGSTARMIVYSSIIALVCVACFVLLPKDAGFILPVTIITLIAALFVGGSYGVYFAQFADGKVPVYMFGTATGIVSFVGFMPDVFVHPLIGSWLDSYQGIEGYNYLFGLMAVFATMSLLASFSINYIYGPKKEPKQVVSEAGA</sequence>
<evidence type="ECO:0000259" key="8">
    <source>
        <dbReference type="PROSITE" id="PS50850"/>
    </source>
</evidence>
<dbReference type="GO" id="GO:0005886">
    <property type="term" value="C:plasma membrane"/>
    <property type="evidence" value="ECO:0007669"/>
    <property type="project" value="UniProtKB-SubCell"/>
</dbReference>
<feature type="transmembrane region" description="Helical" evidence="7">
    <location>
        <begin position="100"/>
        <end position="118"/>
    </location>
</feature>
<feature type="transmembrane region" description="Helical" evidence="7">
    <location>
        <begin position="77"/>
        <end position="94"/>
    </location>
</feature>
<dbReference type="InterPro" id="IPR036259">
    <property type="entry name" value="MFS_trans_sf"/>
</dbReference>
<dbReference type="RefSeq" id="WP_107271763.1">
    <property type="nucleotide sequence ID" value="NZ_PYMA01000003.1"/>
</dbReference>
<dbReference type="Gene3D" id="1.20.1250.20">
    <property type="entry name" value="MFS general substrate transporter like domains"/>
    <property type="match status" value="2"/>
</dbReference>
<evidence type="ECO:0000256" key="4">
    <source>
        <dbReference type="ARBA" id="ARBA00022692"/>
    </source>
</evidence>
<dbReference type="Proteomes" id="UP000241771">
    <property type="component" value="Unassembled WGS sequence"/>
</dbReference>
<evidence type="ECO:0000256" key="7">
    <source>
        <dbReference type="SAM" id="Phobius"/>
    </source>
</evidence>
<feature type="transmembrane region" description="Helical" evidence="7">
    <location>
        <begin position="9"/>
        <end position="27"/>
    </location>
</feature>
<feature type="transmembrane region" description="Helical" evidence="7">
    <location>
        <begin position="387"/>
        <end position="410"/>
    </location>
</feature>
<dbReference type="InterPro" id="IPR011701">
    <property type="entry name" value="MFS"/>
</dbReference>
<accession>A0A2T3NWG1</accession>
<dbReference type="SUPFAM" id="SSF103473">
    <property type="entry name" value="MFS general substrate transporter"/>
    <property type="match status" value="1"/>
</dbReference>
<dbReference type="GO" id="GO:0022857">
    <property type="term" value="F:transmembrane transporter activity"/>
    <property type="evidence" value="ECO:0007669"/>
    <property type="project" value="InterPro"/>
</dbReference>
<feature type="transmembrane region" description="Helical" evidence="7">
    <location>
        <begin position="139"/>
        <end position="160"/>
    </location>
</feature>
<evidence type="ECO:0000256" key="2">
    <source>
        <dbReference type="ARBA" id="ARBA00022448"/>
    </source>
</evidence>
<comment type="subcellular location">
    <subcellularLocation>
        <location evidence="1">Cell membrane</location>
        <topology evidence="1">Multi-pass membrane protein</topology>
    </subcellularLocation>
</comment>